<evidence type="ECO:0000256" key="1">
    <source>
        <dbReference type="ARBA" id="ARBA00000900"/>
    </source>
</evidence>
<dbReference type="GO" id="GO:0008270">
    <property type="term" value="F:zinc ion binding"/>
    <property type="evidence" value="ECO:0007669"/>
    <property type="project" value="UniProtKB-KW"/>
</dbReference>
<dbReference type="GO" id="GO:0061630">
    <property type="term" value="F:ubiquitin protein ligase activity"/>
    <property type="evidence" value="ECO:0007669"/>
    <property type="project" value="UniProtKB-EC"/>
</dbReference>
<keyword evidence="29" id="KW-1185">Reference proteome</keyword>
<dbReference type="Gramene" id="OPUNC02G35650.2">
    <property type="protein sequence ID" value="OPUNC02G35650.2"/>
    <property type="gene ID" value="OPUNC02G35650"/>
</dbReference>
<keyword evidence="13 26" id="KW-0812">Transmembrane</keyword>
<evidence type="ECO:0000256" key="23">
    <source>
        <dbReference type="ARBA" id="ARBA00024941"/>
    </source>
</evidence>
<dbReference type="PANTHER" id="PTHR35993:SF1">
    <property type="entry name" value="OUTER ENVELOPE PORE PROTEIN 21B, CHLOROPLASTIC"/>
    <property type="match status" value="1"/>
</dbReference>
<name>A0A0E0K7D0_ORYPU</name>
<keyword evidence="22 26" id="KW-0472">Membrane</keyword>
<dbReference type="PROSITE" id="PS50089">
    <property type="entry name" value="ZF_RING_2"/>
    <property type="match status" value="1"/>
</dbReference>
<evidence type="ECO:0000256" key="20">
    <source>
        <dbReference type="ARBA" id="ARBA00023065"/>
    </source>
</evidence>
<dbReference type="Proteomes" id="UP000026962">
    <property type="component" value="Chromosome 2"/>
</dbReference>
<dbReference type="STRING" id="4537.A0A0E0K7D0"/>
<evidence type="ECO:0000256" key="26">
    <source>
        <dbReference type="SAM" id="Phobius"/>
    </source>
</evidence>
<comment type="subcellular location">
    <subcellularLocation>
        <location evidence="2">Membrane</location>
        <topology evidence="2">Single-pass membrane protein</topology>
    </subcellularLocation>
    <subcellularLocation>
        <location evidence="3">Plastid</location>
        <location evidence="3">Chloroplast outer membrane</location>
        <topology evidence="3">Multi-pass membrane protein</topology>
    </subcellularLocation>
    <subcellularLocation>
        <location evidence="4">Plastid</location>
        <location evidence="4">Etioplast membrane</location>
        <topology evidence="4">Multi-pass membrane protein</topology>
    </subcellularLocation>
</comment>
<dbReference type="AlphaFoldDB" id="A0A0E0K7D0"/>
<dbReference type="SMART" id="SM00184">
    <property type="entry name" value="RING"/>
    <property type="match status" value="1"/>
</dbReference>
<evidence type="ECO:0000256" key="8">
    <source>
        <dbReference type="ARBA" id="ARBA00022448"/>
    </source>
</evidence>
<dbReference type="EnsemblPlants" id="OPUNC02G35650.2">
    <property type="protein sequence ID" value="OPUNC02G35650.2"/>
    <property type="gene ID" value="OPUNC02G35650"/>
</dbReference>
<evidence type="ECO:0000259" key="27">
    <source>
        <dbReference type="PROSITE" id="PS50089"/>
    </source>
</evidence>
<reference evidence="28" key="2">
    <citation type="submission" date="2018-05" db="EMBL/GenBank/DDBJ databases">
        <title>OpunRS2 (Oryza punctata Reference Sequence Version 2).</title>
        <authorList>
            <person name="Zhang J."/>
            <person name="Kudrna D."/>
            <person name="Lee S."/>
            <person name="Talag J."/>
            <person name="Welchert J."/>
            <person name="Wing R.A."/>
        </authorList>
    </citation>
    <scope>NUCLEOTIDE SEQUENCE [LARGE SCALE GENOMIC DNA]</scope>
</reference>
<evidence type="ECO:0000256" key="3">
    <source>
        <dbReference type="ARBA" id="ARBA00004396"/>
    </source>
</evidence>
<keyword evidence="19 26" id="KW-1133">Transmembrane helix</keyword>
<dbReference type="SUPFAM" id="SSF57850">
    <property type="entry name" value="RING/U-box"/>
    <property type="match status" value="1"/>
</dbReference>
<feature type="domain" description="RING-type" evidence="27">
    <location>
        <begin position="287"/>
        <end position="329"/>
    </location>
</feature>
<dbReference type="InterPro" id="IPR001841">
    <property type="entry name" value="Znf_RING"/>
</dbReference>
<dbReference type="InterPro" id="IPR034575">
    <property type="entry name" value="OEP21"/>
</dbReference>
<evidence type="ECO:0000256" key="19">
    <source>
        <dbReference type="ARBA" id="ARBA00022989"/>
    </source>
</evidence>
<dbReference type="eggNOG" id="KOG0800">
    <property type="taxonomic scope" value="Eukaryota"/>
</dbReference>
<comment type="pathway">
    <text evidence="5">Protein modification; protein ubiquitination.</text>
</comment>
<proteinExistence type="inferred from homology"/>
<keyword evidence="12" id="KW-0808">Transferase</keyword>
<sequence length="382" mass="41294">METSLRLRGGGGGASQDGLRIHAKEKLPIASNALLQAHGEIHASTGAPTYLALLLRNFYPRLSANLGLGLAIHFHNNQLAWDDFSYTLRANKAIIPFPSNALLGINLKGRLLADKHFKPTTRTAAVELAWTILDLKRGQDVRLKLGYQLLHKMPYFQLRENNWTFNAYMDGKWDGRKQTHSFHPSRFVTASRMRRALLHSATATDLPSSPISIDSDMVVILASLLCALICVAGLALVARCACRRPRRGAATAPAATSPPAPKGLKKKAIDALPTVSFANGKQQAAECTICLAEFAAGEELRVLPHCGHGFHVACIDTWLGAHATCPSCRATVGTPPPTLFLPARCRRCGELGDLPISPLAAPPPTHLPTPIYDDPSSSDPCF</sequence>
<dbReference type="PANTHER" id="PTHR35993">
    <property type="entry name" value="OUTER ENVELOPE PORE PROTEIN 21B, CHLOROPLASTIC"/>
    <property type="match status" value="1"/>
</dbReference>
<evidence type="ECO:0000313" key="29">
    <source>
        <dbReference type="Proteomes" id="UP000026962"/>
    </source>
</evidence>
<protein>
    <recommendedName>
        <fullName evidence="7">RING-type E3 ubiquitin transferase</fullName>
        <ecNumber evidence="7">2.3.2.27</ecNumber>
    </recommendedName>
</protein>
<evidence type="ECO:0000256" key="16">
    <source>
        <dbReference type="ARBA" id="ARBA00022786"/>
    </source>
</evidence>
<dbReference type="HOGENOM" id="CLU_724403_0_0_1"/>
<evidence type="ECO:0000256" key="21">
    <source>
        <dbReference type="ARBA" id="ARBA00023114"/>
    </source>
</evidence>
<evidence type="ECO:0000256" key="9">
    <source>
        <dbReference type="ARBA" id="ARBA00022452"/>
    </source>
</evidence>
<dbReference type="EC" id="2.3.2.27" evidence="7"/>
<keyword evidence="17" id="KW-1002">Plastid outer membrane</keyword>
<dbReference type="GO" id="GO:0015288">
    <property type="term" value="F:porin activity"/>
    <property type="evidence" value="ECO:0007669"/>
    <property type="project" value="UniProtKB-KW"/>
</dbReference>
<dbReference type="GO" id="GO:0009707">
    <property type="term" value="C:chloroplast outer membrane"/>
    <property type="evidence" value="ECO:0007669"/>
    <property type="project" value="UniProtKB-SubCell"/>
</dbReference>
<keyword evidence="9" id="KW-1134">Transmembrane beta strand</keyword>
<evidence type="ECO:0000256" key="17">
    <source>
        <dbReference type="ARBA" id="ARBA00022805"/>
    </source>
</evidence>
<keyword evidence="10" id="KW-0150">Chloroplast</keyword>
<feature type="transmembrane region" description="Helical" evidence="26">
    <location>
        <begin position="217"/>
        <end position="238"/>
    </location>
</feature>
<dbReference type="OMA" id="ANGIYYC"/>
<keyword evidence="15 24" id="KW-0863">Zinc-finger</keyword>
<keyword evidence="18" id="KW-0862">Zinc</keyword>
<evidence type="ECO:0000256" key="5">
    <source>
        <dbReference type="ARBA" id="ARBA00004906"/>
    </source>
</evidence>
<dbReference type="Gene3D" id="3.30.40.10">
    <property type="entry name" value="Zinc/RING finger domain, C3HC4 (zinc finger)"/>
    <property type="match status" value="1"/>
</dbReference>
<evidence type="ECO:0000256" key="12">
    <source>
        <dbReference type="ARBA" id="ARBA00022679"/>
    </source>
</evidence>
<dbReference type="GO" id="GO:0008308">
    <property type="term" value="F:voltage-gated monoatomic anion channel activity"/>
    <property type="evidence" value="ECO:0007669"/>
    <property type="project" value="InterPro"/>
</dbReference>
<evidence type="ECO:0000256" key="14">
    <source>
        <dbReference type="ARBA" id="ARBA00022723"/>
    </source>
</evidence>
<evidence type="ECO:0000256" key="6">
    <source>
        <dbReference type="ARBA" id="ARBA00009945"/>
    </source>
</evidence>
<dbReference type="GO" id="GO:0046930">
    <property type="term" value="C:pore complex"/>
    <property type="evidence" value="ECO:0007669"/>
    <property type="project" value="UniProtKB-KW"/>
</dbReference>
<comment type="catalytic activity">
    <reaction evidence="1">
        <text>S-ubiquitinyl-[E2 ubiquitin-conjugating enzyme]-L-cysteine + [acceptor protein]-L-lysine = [E2 ubiquitin-conjugating enzyme]-L-cysteine + N(6)-ubiquitinyl-[acceptor protein]-L-lysine.</text>
        <dbReference type="EC" id="2.3.2.27"/>
    </reaction>
</comment>
<evidence type="ECO:0000256" key="15">
    <source>
        <dbReference type="ARBA" id="ARBA00022771"/>
    </source>
</evidence>
<keyword evidence="21" id="KW-0626">Porin</keyword>
<evidence type="ECO:0000256" key="22">
    <source>
        <dbReference type="ARBA" id="ARBA00023136"/>
    </source>
</evidence>
<dbReference type="InterPro" id="IPR013083">
    <property type="entry name" value="Znf_RING/FYVE/PHD"/>
</dbReference>
<dbReference type="Pfam" id="PF13639">
    <property type="entry name" value="zf-RING_2"/>
    <property type="match status" value="1"/>
</dbReference>
<keyword evidence="14" id="KW-0479">Metal-binding</keyword>
<dbReference type="GO" id="GO:0044070">
    <property type="term" value="P:regulation of monoatomic anion transport"/>
    <property type="evidence" value="ECO:0007669"/>
    <property type="project" value="InterPro"/>
</dbReference>
<evidence type="ECO:0000256" key="2">
    <source>
        <dbReference type="ARBA" id="ARBA00004167"/>
    </source>
</evidence>
<dbReference type="FunFam" id="3.30.40.10:FF:000187">
    <property type="entry name" value="E3 ubiquitin-protein ligase ATL6"/>
    <property type="match status" value="1"/>
</dbReference>
<evidence type="ECO:0000256" key="11">
    <source>
        <dbReference type="ARBA" id="ARBA00022640"/>
    </source>
</evidence>
<keyword evidence="20" id="KW-0406">Ion transport</keyword>
<feature type="region of interest" description="Disordered" evidence="25">
    <location>
        <begin position="359"/>
        <end position="382"/>
    </location>
</feature>
<evidence type="ECO:0000256" key="24">
    <source>
        <dbReference type="PROSITE-ProRule" id="PRU00175"/>
    </source>
</evidence>
<evidence type="ECO:0000313" key="28">
    <source>
        <dbReference type="EnsemblPlants" id="OPUNC02G35650.2"/>
    </source>
</evidence>
<reference evidence="28" key="1">
    <citation type="submission" date="2015-04" db="UniProtKB">
        <authorList>
            <consortium name="EnsemblPlants"/>
        </authorList>
    </citation>
    <scope>IDENTIFICATION</scope>
</reference>
<keyword evidence="11" id="KW-0934">Plastid</keyword>
<evidence type="ECO:0000256" key="13">
    <source>
        <dbReference type="ARBA" id="ARBA00022692"/>
    </source>
</evidence>
<comment type="similarity">
    <text evidence="6">Belongs to the plastid outer envelope porin OEP21 (TC 1.B.29) family.</text>
</comment>
<keyword evidence="16" id="KW-0833">Ubl conjugation pathway</keyword>
<evidence type="ECO:0000256" key="10">
    <source>
        <dbReference type="ARBA" id="ARBA00022528"/>
    </source>
</evidence>
<evidence type="ECO:0000256" key="18">
    <source>
        <dbReference type="ARBA" id="ARBA00022833"/>
    </source>
</evidence>
<evidence type="ECO:0000256" key="7">
    <source>
        <dbReference type="ARBA" id="ARBA00012483"/>
    </source>
</evidence>
<keyword evidence="8" id="KW-0813">Transport</keyword>
<evidence type="ECO:0000256" key="4">
    <source>
        <dbReference type="ARBA" id="ARBA00004441"/>
    </source>
</evidence>
<comment type="function">
    <text evidence="23">Voltage-dependent rectifying anion channel that facilitates the translocation between chloroplast and cytoplasm of phosphorylated carbohydrates such as triosephosphate, 3-phosphoglycerate and inorganic phosphate (Pi) depending of ATP to triosephosphate ratio in the plastidial intermembrane space; in high triosephosphate/ATP conditions (e.g. photosynthesis), export of triosphosphate from chloroplast (outward rectifying channels), but in high ATP/triosephosphate conditions (e.g. dark phase), import of phosphosolutes (inward rectifying channels).</text>
</comment>
<evidence type="ECO:0000256" key="25">
    <source>
        <dbReference type="SAM" id="MobiDB-lite"/>
    </source>
</evidence>
<dbReference type="CDD" id="cd16461">
    <property type="entry name" value="RING-H2_EL5-like"/>
    <property type="match status" value="1"/>
</dbReference>
<organism evidence="28">
    <name type="scientific">Oryza punctata</name>
    <name type="common">Red rice</name>
    <dbReference type="NCBI Taxonomy" id="4537"/>
    <lineage>
        <taxon>Eukaryota</taxon>
        <taxon>Viridiplantae</taxon>
        <taxon>Streptophyta</taxon>
        <taxon>Embryophyta</taxon>
        <taxon>Tracheophyta</taxon>
        <taxon>Spermatophyta</taxon>
        <taxon>Magnoliopsida</taxon>
        <taxon>Liliopsida</taxon>
        <taxon>Poales</taxon>
        <taxon>Poaceae</taxon>
        <taxon>BOP clade</taxon>
        <taxon>Oryzoideae</taxon>
        <taxon>Oryzeae</taxon>
        <taxon>Oryzinae</taxon>
        <taxon>Oryza</taxon>
    </lineage>
</organism>
<accession>A0A0E0K7D0</accession>
<dbReference type="GO" id="GO:0034426">
    <property type="term" value="C:etioplast membrane"/>
    <property type="evidence" value="ECO:0007669"/>
    <property type="project" value="UniProtKB-SubCell"/>
</dbReference>